<reference evidence="7" key="3">
    <citation type="journal article" date="2020" name="Curr. Biol.">
        <title>Chromatin organization in early land plants reveals an ancestral association between H3K27me3, transposons, and constitutive heterochromatin.</title>
        <authorList>
            <person name="Montgomery S.A."/>
            <person name="Tanizawa Y."/>
            <person name="Galik B."/>
            <person name="Wang N."/>
            <person name="Ito T."/>
            <person name="Mochizuki T."/>
            <person name="Akimcheva S."/>
            <person name="Bowman J.L."/>
            <person name="Cognat V."/>
            <person name="Marechal-Drouard L."/>
            <person name="Ekker H."/>
            <person name="Hong S.F."/>
            <person name="Kohchi T."/>
            <person name="Lin S.S."/>
            <person name="Liu L.D."/>
            <person name="Nakamura Y."/>
            <person name="Valeeva L.R."/>
            <person name="Shakirov E.V."/>
            <person name="Shippen D.E."/>
            <person name="Wei W.L."/>
            <person name="Yagura M."/>
            <person name="Yamaoka S."/>
            <person name="Yamato K.T."/>
            <person name="Liu C."/>
            <person name="Berger F."/>
        </authorList>
    </citation>
    <scope>NUCLEOTIDE SEQUENCE [LARGE SCALE GENOMIC DNA]</scope>
    <source>
        <strain evidence="7">Tak-1</strain>
    </source>
</reference>
<keyword evidence="6" id="KW-1185">Reference proteome</keyword>
<reference evidence="5 6" key="1">
    <citation type="submission" date="2016-03" db="EMBL/GenBank/DDBJ databases">
        <title>Mechanisms controlling the formation of the plant cell surface in tip-growing cells are functionally conserved among land plants.</title>
        <authorList>
            <person name="Honkanen S."/>
            <person name="Jones V.A."/>
            <person name="Morieri G."/>
            <person name="Champion C."/>
            <person name="Hetherington A.J."/>
            <person name="Kelly S."/>
            <person name="Saint-Marcoux D."/>
            <person name="Proust H."/>
            <person name="Prescott H."/>
            <person name="Dolan L."/>
        </authorList>
    </citation>
    <scope>NUCLEOTIDE SEQUENCE [LARGE SCALE GENOMIC DNA]</scope>
    <source>
        <strain evidence="6">cv. Tak-1 and cv. Tak-2</strain>
        <tissue evidence="5">Whole gametophyte</tissue>
    </source>
</reference>
<dbReference type="GO" id="GO:0005319">
    <property type="term" value="F:lipid transporter activity"/>
    <property type="evidence" value="ECO:0007669"/>
    <property type="project" value="TreeGrafter"/>
</dbReference>
<dbReference type="GO" id="GO:0005543">
    <property type="term" value="F:phospholipid binding"/>
    <property type="evidence" value="ECO:0007669"/>
    <property type="project" value="TreeGrafter"/>
</dbReference>
<name>A0A176W732_MARPO</name>
<evidence type="ECO:0000313" key="6">
    <source>
        <dbReference type="Proteomes" id="UP000077202"/>
    </source>
</evidence>
<sequence>MEVRWASATTGELAPTGIQALHNKVISAPQISRCLRAPISTASSSGTQMLATSTSSLHCDERVVARLAFQRTLSARSRNLRLGNSSSAFPGVLVLKVVQQYTPNTGGDEGFEYNLRVNATGENSSEPVSAPSSTSTQKKPGPLSSIFSIPKSIWKSLVSPLNNFGFGSTSIWEGGVGLFVMSGVVLLAITLTWVKGTQLRSRSRKYEAVIEFARAQGITVGTPVRIRGVDVGSVVGVKPSLERIDVVVQVLDSGIVIPRNALVEVNQSGLISETLIDVTPRVPIPRPTVGPLDEGCKEEGLIVCDRERIKGEQGVSLDELVGICTKIAKQMGELGVENMYGMAERVTAAVDEAKPLLAKVEILAGDIEPLLKELKDGGLLKDLERLTKVVSEAGEDLRTLNKQVLTSDNVELLRQSVTTLTKTLSHIENISQDVSGLTGDAGTRKNLRQLIESLSRLVMD</sequence>
<dbReference type="EMBL" id="AP019871">
    <property type="protein sequence ID" value="BBN15270.1"/>
    <property type="molecule type" value="Genomic_DNA"/>
</dbReference>
<protein>
    <recommendedName>
        <fullName evidence="3">Mce/MlaD domain-containing protein</fullName>
    </recommendedName>
</protein>
<reference evidence="4" key="2">
    <citation type="journal article" date="2019" name="Curr. Biol.">
        <title>Chromatin organization in early land plants reveals an ancestral association between H3K27me3, transposons, and constitutive heterochromatin.</title>
        <authorList>
            <person name="Montgomery S.A."/>
            <person name="Tanizawa Y."/>
            <person name="Galik B."/>
            <person name="Wang N."/>
            <person name="Ito T."/>
            <person name="Mochizuki T."/>
            <person name="Akimcheva S."/>
            <person name="Bowman J."/>
            <person name="Cognat V."/>
            <person name="Drouard L."/>
            <person name="Ekker H."/>
            <person name="Houng S."/>
            <person name="Kohchi T."/>
            <person name="Lin S."/>
            <person name="Liu L.D."/>
            <person name="Nakamura Y."/>
            <person name="Valeeva L.R."/>
            <person name="Shakirov E.V."/>
            <person name="Shippen D.E."/>
            <person name="Wei W."/>
            <person name="Yagura M."/>
            <person name="Yamaoka S."/>
            <person name="Yamato K.T."/>
            <person name="Liu C."/>
            <person name="Berger F."/>
        </authorList>
    </citation>
    <scope>NUCLEOTIDE SEQUENCE [LARGE SCALE GENOMIC DNA]</scope>
    <source>
        <strain evidence="4">Tak-1</strain>
    </source>
</reference>
<keyword evidence="2" id="KW-0472">Membrane</keyword>
<accession>A0A176W732</accession>
<dbReference type="PANTHER" id="PTHR34675">
    <property type="entry name" value="PROTEIN TRIGALACTOSYLDIACYLGLYCEROL 2, CHLOROPLASTIC"/>
    <property type="match status" value="1"/>
</dbReference>
<feature type="domain" description="Mce/MlaD" evidence="3">
    <location>
        <begin position="205"/>
        <end position="280"/>
    </location>
</feature>
<evidence type="ECO:0000256" key="1">
    <source>
        <dbReference type="SAM" id="MobiDB-lite"/>
    </source>
</evidence>
<keyword evidence="2" id="KW-1133">Transmembrane helix</keyword>
<evidence type="ECO:0000313" key="7">
    <source>
        <dbReference type="Proteomes" id="UP001162541"/>
    </source>
</evidence>
<evidence type="ECO:0000313" key="5">
    <source>
        <dbReference type="EMBL" id="OAE28940.1"/>
    </source>
</evidence>
<dbReference type="GO" id="GO:0009706">
    <property type="term" value="C:chloroplast inner membrane"/>
    <property type="evidence" value="ECO:0007669"/>
    <property type="project" value="TreeGrafter"/>
</dbReference>
<gene>
    <name evidence="5" type="ORF">AXG93_2960s1170</name>
    <name evidence="4" type="ORF">Mp_6g18390</name>
</gene>
<evidence type="ECO:0000313" key="4">
    <source>
        <dbReference type="EMBL" id="BBN15269.1"/>
    </source>
</evidence>
<organism evidence="5 6">
    <name type="scientific">Marchantia polymorpha subsp. ruderalis</name>
    <dbReference type="NCBI Taxonomy" id="1480154"/>
    <lineage>
        <taxon>Eukaryota</taxon>
        <taxon>Viridiplantae</taxon>
        <taxon>Streptophyta</taxon>
        <taxon>Embryophyta</taxon>
        <taxon>Marchantiophyta</taxon>
        <taxon>Marchantiopsida</taxon>
        <taxon>Marchantiidae</taxon>
        <taxon>Marchantiales</taxon>
        <taxon>Marchantiaceae</taxon>
        <taxon>Marchantia</taxon>
    </lineage>
</organism>
<dbReference type="Proteomes" id="UP000077202">
    <property type="component" value="Unassembled WGS sequence"/>
</dbReference>
<proteinExistence type="predicted"/>
<dbReference type="InterPro" id="IPR039342">
    <property type="entry name" value="TGD2-like"/>
</dbReference>
<dbReference type="EMBL" id="AP019871">
    <property type="protein sequence ID" value="BBN15269.1"/>
    <property type="molecule type" value="Genomic_DNA"/>
</dbReference>
<feature type="transmembrane region" description="Helical" evidence="2">
    <location>
        <begin position="171"/>
        <end position="194"/>
    </location>
</feature>
<dbReference type="EMBL" id="LVLJ01001566">
    <property type="protein sequence ID" value="OAE28940.1"/>
    <property type="molecule type" value="Genomic_DNA"/>
</dbReference>
<dbReference type="AlphaFoldDB" id="A0A176W732"/>
<dbReference type="Pfam" id="PF02470">
    <property type="entry name" value="MlaD"/>
    <property type="match status" value="1"/>
</dbReference>
<feature type="region of interest" description="Disordered" evidence="1">
    <location>
        <begin position="122"/>
        <end position="143"/>
    </location>
</feature>
<keyword evidence="2" id="KW-0812">Transmembrane</keyword>
<feature type="compositionally biased region" description="Low complexity" evidence="1">
    <location>
        <begin position="124"/>
        <end position="136"/>
    </location>
</feature>
<evidence type="ECO:0000256" key="2">
    <source>
        <dbReference type="SAM" id="Phobius"/>
    </source>
</evidence>
<dbReference type="Proteomes" id="UP001162541">
    <property type="component" value="Chromosome 6"/>
</dbReference>
<evidence type="ECO:0000259" key="3">
    <source>
        <dbReference type="Pfam" id="PF02470"/>
    </source>
</evidence>
<dbReference type="InterPro" id="IPR003399">
    <property type="entry name" value="Mce/MlaD"/>
</dbReference>
<dbReference type="PANTHER" id="PTHR34675:SF1">
    <property type="entry name" value="PROTEIN TRIGALACTOSYLDIACYLGLYCEROL 2, CHLOROPLASTIC"/>
    <property type="match status" value="1"/>
</dbReference>